<dbReference type="EMBL" id="CDGJ01000132">
    <property type="protein sequence ID" value="CEJ09434.1"/>
    <property type="molecule type" value="Genomic_DNA"/>
</dbReference>
<accession>A0A8S0VWA8</accession>
<keyword evidence="3" id="KW-1185">Reference proteome</keyword>
<evidence type="ECO:0000313" key="3">
    <source>
        <dbReference type="Proteomes" id="UP001071230"/>
    </source>
</evidence>
<proteinExistence type="predicted"/>
<reference evidence="1" key="2">
    <citation type="submission" date="2020-01" db="EMBL/GenBank/DDBJ databases">
        <authorList>
            <person name="Hornung B."/>
        </authorList>
    </citation>
    <scope>NUCLEOTIDE SEQUENCE</scope>
    <source>
        <strain evidence="1">PacBioINE</strain>
    </source>
</reference>
<evidence type="ECO:0000313" key="2">
    <source>
        <dbReference type="EMBL" id="CEJ09434.1"/>
    </source>
</evidence>
<gene>
    <name evidence="1" type="ORF">DEACI_1306</name>
    <name evidence="2" type="ORF">DEACI_3918</name>
</gene>
<dbReference type="AlphaFoldDB" id="A0A8S0VWA8"/>
<sequence>MTGGCFPTGEDNRDPAFQRILRLLYGGFTFILRQFDTEVL</sequence>
<dbReference type="Proteomes" id="UP001071230">
    <property type="component" value="Unassembled WGS sequence"/>
</dbReference>
<dbReference type="KEGG" id="aacx:DEACI_1306"/>
<organism evidence="1">
    <name type="scientific">Acididesulfobacillus acetoxydans</name>
    <dbReference type="NCBI Taxonomy" id="1561005"/>
    <lineage>
        <taxon>Bacteria</taxon>
        <taxon>Bacillati</taxon>
        <taxon>Bacillota</taxon>
        <taxon>Clostridia</taxon>
        <taxon>Eubacteriales</taxon>
        <taxon>Peptococcaceae</taxon>
        <taxon>Acididesulfobacillus</taxon>
    </lineage>
</organism>
<dbReference type="Proteomes" id="UP000836597">
    <property type="component" value="Chromosome"/>
</dbReference>
<reference evidence="2" key="1">
    <citation type="submission" date="2014-11" db="EMBL/GenBank/DDBJ databases">
        <authorList>
            <person name="Hornung B.V."/>
        </authorList>
    </citation>
    <scope>NUCLEOTIDE SEQUENCE</scope>
    <source>
        <strain evidence="2">INE</strain>
    </source>
</reference>
<dbReference type="EMBL" id="LR746496">
    <property type="protein sequence ID" value="CAA7600653.1"/>
    <property type="molecule type" value="Genomic_DNA"/>
</dbReference>
<protein>
    <submittedName>
        <fullName evidence="1">Uncharacterized protein</fullName>
    </submittedName>
</protein>
<name>A0A8S0VWA8_9FIRM</name>
<evidence type="ECO:0000313" key="1">
    <source>
        <dbReference type="EMBL" id="CAA7600653.1"/>
    </source>
</evidence>